<organism evidence="6 7">
    <name type="scientific">Nitrosomonas halophila</name>
    <dbReference type="NCBI Taxonomy" id="44576"/>
    <lineage>
        <taxon>Bacteria</taxon>
        <taxon>Pseudomonadati</taxon>
        <taxon>Pseudomonadota</taxon>
        <taxon>Betaproteobacteria</taxon>
        <taxon>Nitrosomonadales</taxon>
        <taxon>Nitrosomonadaceae</taxon>
        <taxon>Nitrosomonas</taxon>
    </lineage>
</organism>
<dbReference type="Proteomes" id="UP000198640">
    <property type="component" value="Unassembled WGS sequence"/>
</dbReference>
<protein>
    <submittedName>
        <fullName evidence="6">Regulatory protein, tetR family</fullName>
    </submittedName>
</protein>
<dbReference type="AlphaFoldDB" id="A0A1H3MJL2"/>
<dbReference type="GO" id="GO:0003700">
    <property type="term" value="F:DNA-binding transcription factor activity"/>
    <property type="evidence" value="ECO:0007669"/>
    <property type="project" value="TreeGrafter"/>
</dbReference>
<reference evidence="6 7" key="1">
    <citation type="submission" date="2016-10" db="EMBL/GenBank/DDBJ databases">
        <authorList>
            <person name="de Groot N.N."/>
        </authorList>
    </citation>
    <scope>NUCLEOTIDE SEQUENCE [LARGE SCALE GENOMIC DNA]</scope>
    <source>
        <strain evidence="6 7">Nm1</strain>
    </source>
</reference>
<dbReference type="Gene3D" id="1.10.10.60">
    <property type="entry name" value="Homeodomain-like"/>
    <property type="match status" value="1"/>
</dbReference>
<evidence type="ECO:0000256" key="1">
    <source>
        <dbReference type="ARBA" id="ARBA00023015"/>
    </source>
</evidence>
<evidence type="ECO:0000256" key="2">
    <source>
        <dbReference type="ARBA" id="ARBA00023125"/>
    </source>
</evidence>
<dbReference type="PRINTS" id="PR00455">
    <property type="entry name" value="HTHTETR"/>
</dbReference>
<dbReference type="EMBL" id="FNOY01000061">
    <property type="protein sequence ID" value="SDY76598.1"/>
    <property type="molecule type" value="Genomic_DNA"/>
</dbReference>
<keyword evidence="1" id="KW-0805">Transcription regulation</keyword>
<dbReference type="Pfam" id="PF09209">
    <property type="entry name" value="CecR_C"/>
    <property type="match status" value="1"/>
</dbReference>
<dbReference type="SUPFAM" id="SSF48498">
    <property type="entry name" value="Tetracyclin repressor-like, C-terminal domain"/>
    <property type="match status" value="1"/>
</dbReference>
<dbReference type="InterPro" id="IPR036271">
    <property type="entry name" value="Tet_transcr_reg_TetR-rel_C_sf"/>
</dbReference>
<accession>A0A1H3MJL2</accession>
<evidence type="ECO:0000313" key="7">
    <source>
        <dbReference type="Proteomes" id="UP000198640"/>
    </source>
</evidence>
<dbReference type="PANTHER" id="PTHR30055">
    <property type="entry name" value="HTH-TYPE TRANSCRIPTIONAL REGULATOR RUTR"/>
    <property type="match status" value="1"/>
</dbReference>
<evidence type="ECO:0000256" key="3">
    <source>
        <dbReference type="ARBA" id="ARBA00023163"/>
    </source>
</evidence>
<gene>
    <name evidence="6" type="ORF">SAMN05421881_10615</name>
</gene>
<dbReference type="STRING" id="44576.SAMN05421881_10615"/>
<dbReference type="PANTHER" id="PTHR30055:SF234">
    <property type="entry name" value="HTH-TYPE TRANSCRIPTIONAL REGULATOR BETI"/>
    <property type="match status" value="1"/>
</dbReference>
<keyword evidence="2 4" id="KW-0238">DNA-binding</keyword>
<dbReference type="InterPro" id="IPR009057">
    <property type="entry name" value="Homeodomain-like_sf"/>
</dbReference>
<dbReference type="GO" id="GO:0000976">
    <property type="term" value="F:transcription cis-regulatory region binding"/>
    <property type="evidence" value="ECO:0007669"/>
    <property type="project" value="TreeGrafter"/>
</dbReference>
<dbReference type="InterPro" id="IPR015292">
    <property type="entry name" value="Tscrpt_reg_YbiH_C"/>
</dbReference>
<name>A0A1H3MJL2_9PROT</name>
<dbReference type="Pfam" id="PF00440">
    <property type="entry name" value="TetR_N"/>
    <property type="match status" value="1"/>
</dbReference>
<evidence type="ECO:0000259" key="5">
    <source>
        <dbReference type="PROSITE" id="PS50977"/>
    </source>
</evidence>
<dbReference type="PROSITE" id="PS50977">
    <property type="entry name" value="HTH_TETR_2"/>
    <property type="match status" value="1"/>
</dbReference>
<sequence>MSHSPPKLSKTRMRLIAAASRIFAEKGFQETTIAEICKQAQTNIAAVNYYFRDKQSLYLEAWRHAFHRDLAMHPPDGGIAADAPPEQRLAGRIRSLIARIAADDSHFFAIINKEMAQPTALLPEILEKEINPQRRAMLALIKECLGPEANDQTIHYCHASIIGQCFHLLRIKHIQNNYPAMKTCPELDDSAAYAEHVIGFSLAAIHALRDRLEHGHGDNPWPC</sequence>
<keyword evidence="3" id="KW-0804">Transcription</keyword>
<evidence type="ECO:0000313" key="6">
    <source>
        <dbReference type="EMBL" id="SDY76598.1"/>
    </source>
</evidence>
<evidence type="ECO:0000256" key="4">
    <source>
        <dbReference type="PROSITE-ProRule" id="PRU00335"/>
    </source>
</evidence>
<feature type="DNA-binding region" description="H-T-H motif" evidence="4">
    <location>
        <begin position="32"/>
        <end position="51"/>
    </location>
</feature>
<feature type="domain" description="HTH tetR-type" evidence="5">
    <location>
        <begin position="9"/>
        <end position="69"/>
    </location>
</feature>
<dbReference type="InterPro" id="IPR050109">
    <property type="entry name" value="HTH-type_TetR-like_transc_reg"/>
</dbReference>
<dbReference type="Gene3D" id="1.10.357.10">
    <property type="entry name" value="Tetracycline Repressor, domain 2"/>
    <property type="match status" value="1"/>
</dbReference>
<proteinExistence type="predicted"/>
<keyword evidence="7" id="KW-1185">Reference proteome</keyword>
<dbReference type="InterPro" id="IPR001647">
    <property type="entry name" value="HTH_TetR"/>
</dbReference>
<dbReference type="OrthoDB" id="9789566at2"/>
<dbReference type="SUPFAM" id="SSF46689">
    <property type="entry name" value="Homeodomain-like"/>
    <property type="match status" value="1"/>
</dbReference>